<sequence>MTDGIERLHFMVGEWNIDAFRPNESGEWVSSPVPTETRIDSVFDGAFLQEDEVKMMLGDQVVRFFIMWSYDKYRNVYRMVASDDHDGLTDILEGGFNDGTDTIVVSNQTTGTAPEDESGNKAFLRLTSTQNTPDRFTDEMHESYDGGESWEAVYRAIHTRKA</sequence>
<evidence type="ECO:0008006" key="3">
    <source>
        <dbReference type="Google" id="ProtNLM"/>
    </source>
</evidence>
<evidence type="ECO:0000313" key="1">
    <source>
        <dbReference type="EMBL" id="PWQ99242.1"/>
    </source>
</evidence>
<dbReference type="Proteomes" id="UP000245506">
    <property type="component" value="Unassembled WGS sequence"/>
</dbReference>
<keyword evidence="2" id="KW-1185">Reference proteome</keyword>
<dbReference type="EMBL" id="QGKL01000007">
    <property type="protein sequence ID" value="PWQ99242.1"/>
    <property type="molecule type" value="Genomic_DNA"/>
</dbReference>
<reference evidence="1 2" key="1">
    <citation type="submission" date="2018-05" db="EMBL/GenBank/DDBJ databases">
        <title>Leucothrix arctica sp. nov., isolated from Arctic seawater.</title>
        <authorList>
            <person name="Choi A."/>
            <person name="Baek K."/>
        </authorList>
    </citation>
    <scope>NUCLEOTIDE SEQUENCE [LARGE SCALE GENOMIC DNA]</scope>
    <source>
        <strain evidence="1 2">IMCC9719</strain>
    </source>
</reference>
<dbReference type="RefSeq" id="WP_109821667.1">
    <property type="nucleotide sequence ID" value="NZ_QGKL01000007.1"/>
</dbReference>
<dbReference type="OrthoDB" id="9758793at2"/>
<dbReference type="AlphaFoldDB" id="A0A317CSE7"/>
<proteinExistence type="predicted"/>
<evidence type="ECO:0000313" key="2">
    <source>
        <dbReference type="Proteomes" id="UP000245506"/>
    </source>
</evidence>
<name>A0A317CSE7_9GAMM</name>
<accession>A0A317CSE7</accession>
<comment type="caution">
    <text evidence="1">The sequence shown here is derived from an EMBL/GenBank/DDBJ whole genome shotgun (WGS) entry which is preliminary data.</text>
</comment>
<protein>
    <recommendedName>
        <fullName evidence="3">DUF1579 domain-containing protein</fullName>
    </recommendedName>
</protein>
<organism evidence="1 2">
    <name type="scientific">Leucothrix arctica</name>
    <dbReference type="NCBI Taxonomy" id="1481894"/>
    <lineage>
        <taxon>Bacteria</taxon>
        <taxon>Pseudomonadati</taxon>
        <taxon>Pseudomonadota</taxon>
        <taxon>Gammaproteobacteria</taxon>
        <taxon>Thiotrichales</taxon>
        <taxon>Thiotrichaceae</taxon>
        <taxon>Leucothrix</taxon>
    </lineage>
</organism>
<gene>
    <name evidence="1" type="ORF">DKT75_01465</name>
</gene>